<evidence type="ECO:0000313" key="1">
    <source>
        <dbReference type="EMBL" id="KAI0050750.1"/>
    </source>
</evidence>
<dbReference type="Proteomes" id="UP000814033">
    <property type="component" value="Unassembled WGS sequence"/>
</dbReference>
<reference evidence="1" key="1">
    <citation type="submission" date="2021-02" db="EMBL/GenBank/DDBJ databases">
        <authorList>
            <consortium name="DOE Joint Genome Institute"/>
            <person name="Ahrendt S."/>
            <person name="Looney B.P."/>
            <person name="Miyauchi S."/>
            <person name="Morin E."/>
            <person name="Drula E."/>
            <person name="Courty P.E."/>
            <person name="Chicoki N."/>
            <person name="Fauchery L."/>
            <person name="Kohler A."/>
            <person name="Kuo A."/>
            <person name="Labutti K."/>
            <person name="Pangilinan J."/>
            <person name="Lipzen A."/>
            <person name="Riley R."/>
            <person name="Andreopoulos W."/>
            <person name="He G."/>
            <person name="Johnson J."/>
            <person name="Barry K.W."/>
            <person name="Grigoriev I.V."/>
            <person name="Nagy L."/>
            <person name="Hibbett D."/>
            <person name="Henrissat B."/>
            <person name="Matheny P.B."/>
            <person name="Labbe J."/>
            <person name="Martin F."/>
        </authorList>
    </citation>
    <scope>NUCLEOTIDE SEQUENCE</scope>
    <source>
        <strain evidence="1">FP105234-sp</strain>
    </source>
</reference>
<reference evidence="1" key="2">
    <citation type="journal article" date="2022" name="New Phytol.">
        <title>Evolutionary transition to the ectomycorrhizal habit in the genomes of a hyperdiverse lineage of mushroom-forming fungi.</title>
        <authorList>
            <person name="Looney B."/>
            <person name="Miyauchi S."/>
            <person name="Morin E."/>
            <person name="Drula E."/>
            <person name="Courty P.E."/>
            <person name="Kohler A."/>
            <person name="Kuo A."/>
            <person name="LaButti K."/>
            <person name="Pangilinan J."/>
            <person name="Lipzen A."/>
            <person name="Riley R."/>
            <person name="Andreopoulos W."/>
            <person name="He G."/>
            <person name="Johnson J."/>
            <person name="Nolan M."/>
            <person name="Tritt A."/>
            <person name="Barry K.W."/>
            <person name="Grigoriev I.V."/>
            <person name="Nagy L.G."/>
            <person name="Hibbett D."/>
            <person name="Henrissat B."/>
            <person name="Matheny P.B."/>
            <person name="Labbe J."/>
            <person name="Martin F.M."/>
        </authorList>
    </citation>
    <scope>NUCLEOTIDE SEQUENCE</scope>
    <source>
        <strain evidence="1">FP105234-sp</strain>
    </source>
</reference>
<organism evidence="1 2">
    <name type="scientific">Auriscalpium vulgare</name>
    <dbReference type="NCBI Taxonomy" id="40419"/>
    <lineage>
        <taxon>Eukaryota</taxon>
        <taxon>Fungi</taxon>
        <taxon>Dikarya</taxon>
        <taxon>Basidiomycota</taxon>
        <taxon>Agaricomycotina</taxon>
        <taxon>Agaricomycetes</taxon>
        <taxon>Russulales</taxon>
        <taxon>Auriscalpiaceae</taxon>
        <taxon>Auriscalpium</taxon>
    </lineage>
</organism>
<comment type="caution">
    <text evidence="1">The sequence shown here is derived from an EMBL/GenBank/DDBJ whole genome shotgun (WGS) entry which is preliminary data.</text>
</comment>
<sequence>MIVGTRGYMSASMHRCHVRSLPLWYQKSVDRAPVLPSFRLPGGAHFALADRLIPPPCRSCPRNHHKLLSPPAIYLPAARTAEALPEKRLSRIPSLPSPRLAAPTVNKNPLPRW</sequence>
<proteinExistence type="predicted"/>
<evidence type="ECO:0000313" key="2">
    <source>
        <dbReference type="Proteomes" id="UP000814033"/>
    </source>
</evidence>
<accession>A0ACB8S324</accession>
<keyword evidence="2" id="KW-1185">Reference proteome</keyword>
<name>A0ACB8S324_9AGAM</name>
<gene>
    <name evidence="1" type="ORF">FA95DRAFT_1555221</name>
</gene>
<protein>
    <submittedName>
        <fullName evidence="1">Uncharacterized protein</fullName>
    </submittedName>
</protein>
<dbReference type="EMBL" id="MU275858">
    <property type="protein sequence ID" value="KAI0050750.1"/>
    <property type="molecule type" value="Genomic_DNA"/>
</dbReference>